<reference evidence="1 2" key="1">
    <citation type="submission" date="2020-09" db="EMBL/GenBank/DDBJ databases">
        <title>De no assembly of potato wild relative species, Solanum commersonii.</title>
        <authorList>
            <person name="Cho K."/>
        </authorList>
    </citation>
    <scope>NUCLEOTIDE SEQUENCE [LARGE SCALE GENOMIC DNA]</scope>
    <source>
        <strain evidence="1">LZ3.2</strain>
        <tissue evidence="1">Leaf</tissue>
    </source>
</reference>
<sequence length="292" mass="33602">MAWISFPNLKSTYFVKESIFSLATAVGKPLHLDMATINKTRPSCVRVKVQVDLLSTFPKFVELEVVNENAQTSRVERYKIQYDMLLKYCKECRMQGHNEEGCRILHPELQRSQSEYDKGKLEGEEANKHLGEGPIIRMGRFLKRWHPNSKVFSREDIREKGNNQGEEITTENSFAALNNRLIDKEEALAHNDRVSTEESIVSRSNRNTINVVVKGTTKINGTHDKALGVENSKTSSTTRDWVRSAFGVQHEKWEMTDYIIERLEMVQARDDLEKSPKYDLVIDDAAHKEDNI</sequence>
<dbReference type="PANTHER" id="PTHR31286:SF79">
    <property type="entry name" value="N-6 ADENINE-SPECIFIC DNA METHYLASE"/>
    <property type="match status" value="1"/>
</dbReference>
<accession>A0A9J5XPR2</accession>
<dbReference type="Proteomes" id="UP000824120">
    <property type="component" value="Chromosome 8"/>
</dbReference>
<dbReference type="AlphaFoldDB" id="A0A9J5XPR2"/>
<gene>
    <name evidence="1" type="ORF">H5410_040311</name>
</gene>
<dbReference type="EMBL" id="JACXVP010000008">
    <property type="protein sequence ID" value="KAG5589797.1"/>
    <property type="molecule type" value="Genomic_DNA"/>
</dbReference>
<name>A0A9J5XPR2_SOLCO</name>
<proteinExistence type="predicted"/>
<evidence type="ECO:0000313" key="1">
    <source>
        <dbReference type="EMBL" id="KAG5589797.1"/>
    </source>
</evidence>
<evidence type="ECO:0000313" key="2">
    <source>
        <dbReference type="Proteomes" id="UP000824120"/>
    </source>
</evidence>
<protein>
    <recommendedName>
        <fullName evidence="3">DUF4283 domain-containing protein</fullName>
    </recommendedName>
</protein>
<evidence type="ECO:0008006" key="3">
    <source>
        <dbReference type="Google" id="ProtNLM"/>
    </source>
</evidence>
<dbReference type="PANTHER" id="PTHR31286">
    <property type="entry name" value="GLYCINE-RICH CELL WALL STRUCTURAL PROTEIN 1.8-LIKE"/>
    <property type="match status" value="1"/>
</dbReference>
<dbReference type="OrthoDB" id="10372372at2759"/>
<keyword evidence="2" id="KW-1185">Reference proteome</keyword>
<organism evidence="1 2">
    <name type="scientific">Solanum commersonii</name>
    <name type="common">Commerson's wild potato</name>
    <name type="synonym">Commerson's nightshade</name>
    <dbReference type="NCBI Taxonomy" id="4109"/>
    <lineage>
        <taxon>Eukaryota</taxon>
        <taxon>Viridiplantae</taxon>
        <taxon>Streptophyta</taxon>
        <taxon>Embryophyta</taxon>
        <taxon>Tracheophyta</taxon>
        <taxon>Spermatophyta</taxon>
        <taxon>Magnoliopsida</taxon>
        <taxon>eudicotyledons</taxon>
        <taxon>Gunneridae</taxon>
        <taxon>Pentapetalae</taxon>
        <taxon>asterids</taxon>
        <taxon>lamiids</taxon>
        <taxon>Solanales</taxon>
        <taxon>Solanaceae</taxon>
        <taxon>Solanoideae</taxon>
        <taxon>Solaneae</taxon>
        <taxon>Solanum</taxon>
    </lineage>
</organism>
<dbReference type="InterPro" id="IPR040256">
    <property type="entry name" value="At4g02000-like"/>
</dbReference>
<comment type="caution">
    <text evidence="1">The sequence shown here is derived from an EMBL/GenBank/DDBJ whole genome shotgun (WGS) entry which is preliminary data.</text>
</comment>